<evidence type="ECO:0000313" key="2">
    <source>
        <dbReference type="EMBL" id="GEU58034.1"/>
    </source>
</evidence>
<reference evidence="2" key="1">
    <citation type="journal article" date="2019" name="Sci. Rep.">
        <title>Draft genome of Tanacetum cinerariifolium, the natural source of mosquito coil.</title>
        <authorList>
            <person name="Yamashiro T."/>
            <person name="Shiraishi A."/>
            <person name="Satake H."/>
            <person name="Nakayama K."/>
        </authorList>
    </citation>
    <scope>NUCLEOTIDE SEQUENCE</scope>
</reference>
<dbReference type="PANTHER" id="PTHR14523:SF1">
    <property type="entry name" value="HOMOLOGOUS RECOMBINATION OB-FOLD PROTEIN"/>
    <property type="match status" value="1"/>
</dbReference>
<accession>A0A6L2LCW2</accession>
<comment type="caution">
    <text evidence="2">The sequence shown here is derived from an EMBL/GenBank/DDBJ whole genome shotgun (WGS) entry which is preliminary data.</text>
</comment>
<feature type="domain" description="Homologous recombination OB-fold protein OB-fold" evidence="1">
    <location>
        <begin position="314"/>
        <end position="388"/>
    </location>
</feature>
<dbReference type="Pfam" id="PF15072">
    <property type="entry name" value="HROB"/>
    <property type="match status" value="1"/>
</dbReference>
<dbReference type="InterPro" id="IPR058570">
    <property type="entry name" value="HROB_OB"/>
</dbReference>
<name>A0A6L2LCW2_TANCI</name>
<organism evidence="2">
    <name type="scientific">Tanacetum cinerariifolium</name>
    <name type="common">Dalmatian daisy</name>
    <name type="synonym">Chrysanthemum cinerariifolium</name>
    <dbReference type="NCBI Taxonomy" id="118510"/>
    <lineage>
        <taxon>Eukaryota</taxon>
        <taxon>Viridiplantae</taxon>
        <taxon>Streptophyta</taxon>
        <taxon>Embryophyta</taxon>
        <taxon>Tracheophyta</taxon>
        <taxon>Spermatophyta</taxon>
        <taxon>Magnoliopsida</taxon>
        <taxon>eudicotyledons</taxon>
        <taxon>Gunneridae</taxon>
        <taxon>Pentapetalae</taxon>
        <taxon>asterids</taxon>
        <taxon>campanulids</taxon>
        <taxon>Asterales</taxon>
        <taxon>Asteraceae</taxon>
        <taxon>Asteroideae</taxon>
        <taxon>Anthemideae</taxon>
        <taxon>Anthemidinae</taxon>
        <taxon>Tanacetum</taxon>
    </lineage>
</organism>
<protein>
    <recommendedName>
        <fullName evidence="1">Homologous recombination OB-fold protein OB-fold domain-containing protein</fullName>
    </recommendedName>
</protein>
<proteinExistence type="predicted"/>
<dbReference type="InterPro" id="IPR028045">
    <property type="entry name" value="HROB"/>
</dbReference>
<dbReference type="PANTHER" id="PTHR14523">
    <property type="entry name" value="UNCHARACTERIZED PROTEIN C17ORF53 HOMOLOG"/>
    <property type="match status" value="1"/>
</dbReference>
<evidence type="ECO:0000259" key="1">
    <source>
        <dbReference type="Pfam" id="PF15072"/>
    </source>
</evidence>
<dbReference type="EMBL" id="BKCJ010003932">
    <property type="protein sequence ID" value="GEU58034.1"/>
    <property type="molecule type" value="Genomic_DNA"/>
</dbReference>
<dbReference type="GO" id="GO:0000725">
    <property type="term" value="P:recombinational repair"/>
    <property type="evidence" value="ECO:0007669"/>
    <property type="project" value="InterPro"/>
</dbReference>
<dbReference type="AlphaFoldDB" id="A0A6L2LCW2"/>
<gene>
    <name evidence="2" type="ORF">Tci_030012</name>
</gene>
<sequence>MAKYETFITLNDYPQRLLRVTLRTAMYLLKSDSYPDSYTPPTKYFILSTCPDQRSHINSSLPKQIGSQRNSHSVDYLERTRLQDSCKGSQVGCCLFLLMMQPNGTQTLGVDRVNLVNTELTRLRKMIMDVKKIMQKRNESVYYSVLRDLHRLQVIPQNLHHLIAISQEEYSLEIDDSDLHLTLAIRSSNSTHVEPSPYITNPVTIIPGLSGVVHVSSSTRVEPSTSNLNPVRIIPGPACLVQQARLLKEKVFILDPDGALMSTQQYMDKVVEDVGDNDDFKSAAWVSATNYVNTFGGTITGCLGDIDNFLKNRKLKQVVGIVKSCSPNMLGHLSMSLKDLSGTIPRIIHHKVIGKSGYGKDITVGIAMILTNVSVFSPNPLKHYLNITM</sequence>